<gene>
    <name evidence="14" type="primary">gspL</name>
    <name evidence="14" type="ORF">HH1059_25370</name>
</gene>
<protein>
    <recommendedName>
        <fullName evidence="10">Type II secretion system protein L</fullName>
        <shortName evidence="10">T2SS protein L</shortName>
    </recommendedName>
</protein>
<evidence type="ECO:0000256" key="10">
    <source>
        <dbReference type="PIRNR" id="PIRNR015761"/>
    </source>
</evidence>
<dbReference type="Gene3D" id="3.30.420.380">
    <property type="match status" value="1"/>
</dbReference>
<dbReference type="Pfam" id="PF12693">
    <property type="entry name" value="GspL_C"/>
    <property type="match status" value="1"/>
</dbReference>
<keyword evidence="5" id="KW-0997">Cell inner membrane</keyword>
<evidence type="ECO:0000256" key="4">
    <source>
        <dbReference type="ARBA" id="ARBA00022475"/>
    </source>
</evidence>
<evidence type="ECO:0000313" key="14">
    <source>
        <dbReference type="EMBL" id="BAU56616.1"/>
    </source>
</evidence>
<evidence type="ECO:0000256" key="1">
    <source>
        <dbReference type="ARBA" id="ARBA00004377"/>
    </source>
</evidence>
<dbReference type="NCBIfam" id="TIGR01709">
    <property type="entry name" value="typeII_sec_gspL"/>
    <property type="match status" value="1"/>
</dbReference>
<dbReference type="SUPFAM" id="SSF53067">
    <property type="entry name" value="Actin-like ATPase domain"/>
    <property type="match status" value="1"/>
</dbReference>
<feature type="domain" description="GspL periplasmic" evidence="13">
    <location>
        <begin position="254"/>
        <end position="408"/>
    </location>
</feature>
<dbReference type="KEGG" id="hhk:HH1059_25370"/>
<keyword evidence="7 10" id="KW-0653">Protein transport</keyword>
<comment type="similarity">
    <text evidence="2 10">Belongs to the GSP L family.</text>
</comment>
<feature type="coiled-coil region" evidence="11">
    <location>
        <begin position="272"/>
        <end position="299"/>
    </location>
</feature>
<dbReference type="PIRSF" id="PIRSF015761">
    <property type="entry name" value="Protein_L"/>
    <property type="match status" value="1"/>
</dbReference>
<feature type="domain" description="GspL cytoplasmic actin-ATPase-like" evidence="12">
    <location>
        <begin position="7"/>
        <end position="246"/>
    </location>
</feature>
<dbReference type="RefSeq" id="WP_096406709.1">
    <property type="nucleotide sequence ID" value="NZ_AP017372.2"/>
</dbReference>
<evidence type="ECO:0000256" key="3">
    <source>
        <dbReference type="ARBA" id="ARBA00022448"/>
    </source>
</evidence>
<keyword evidence="15" id="KW-1185">Reference proteome</keyword>
<sequence>MAEIFCLRLPAQADGNYEYALTALGGSDGAQQGVVSSEQVAELAGNRRCVAVVSGFDVLITRVKLPTRSRARVAQALPYALEEQLTSDIEDLHFAIRRIDSDGGVHAAVVEHAAMQRWQAELAELGLDVSAIVPENGLLAAKEPHWQVIADGNQVVMALGGDGFALEPATAPITLEAALATAEQPPEAIEIEAPQGLLERFEAVPAAQPEPPPVKAQESDRPLFVRLAERLDLSRAVNLMQGPYAQRERWGWLWRPLRPAAALLGIWLLAQVVLQIVEVNQLAAEREELRNEIESVYRDTFPDGRVVNPRVQMQQHLRSIQGSGEQDNDEALLSRLLVQAAPALASDRLHLRSLRLRDGALEVELNTADIESLEMLRAALEDDSDLAVEIRSASAREGRVAGRLVIRQEAA</sequence>
<organism evidence="14 15">
    <name type="scientific">Halorhodospira halochloris</name>
    <name type="common">Ectothiorhodospira halochloris</name>
    <dbReference type="NCBI Taxonomy" id="1052"/>
    <lineage>
        <taxon>Bacteria</taxon>
        <taxon>Pseudomonadati</taxon>
        <taxon>Pseudomonadota</taxon>
        <taxon>Gammaproteobacteria</taxon>
        <taxon>Chromatiales</taxon>
        <taxon>Ectothiorhodospiraceae</taxon>
        <taxon>Halorhodospira</taxon>
    </lineage>
</organism>
<evidence type="ECO:0000256" key="5">
    <source>
        <dbReference type="ARBA" id="ARBA00022519"/>
    </source>
</evidence>
<dbReference type="AlphaFoldDB" id="A0A0X8X6R5"/>
<dbReference type="InterPro" id="IPR024230">
    <property type="entry name" value="GspL_cyto_dom"/>
</dbReference>
<keyword evidence="11" id="KW-0175">Coiled coil</keyword>
<dbReference type="GO" id="GO:0015627">
    <property type="term" value="C:type II protein secretion system complex"/>
    <property type="evidence" value="ECO:0007669"/>
    <property type="project" value="InterPro"/>
</dbReference>
<evidence type="ECO:0000256" key="7">
    <source>
        <dbReference type="ARBA" id="ARBA00022927"/>
    </source>
</evidence>
<evidence type="ECO:0000259" key="12">
    <source>
        <dbReference type="Pfam" id="PF05134"/>
    </source>
</evidence>
<evidence type="ECO:0000256" key="8">
    <source>
        <dbReference type="ARBA" id="ARBA00022989"/>
    </source>
</evidence>
<dbReference type="InterPro" id="IPR007812">
    <property type="entry name" value="T2SS_protein-GspL"/>
</dbReference>
<name>A0A0X8X6R5_HALHR</name>
<dbReference type="GO" id="GO:0015628">
    <property type="term" value="P:protein secretion by the type II secretion system"/>
    <property type="evidence" value="ECO:0007669"/>
    <property type="project" value="InterPro"/>
</dbReference>
<comment type="function">
    <text evidence="10">Inner membrane component of the type II secretion system required for the energy-dependent secretion of extracellular factors such as proteases and toxins from the periplasm.</text>
</comment>
<keyword evidence="8" id="KW-1133">Transmembrane helix</keyword>
<dbReference type="GO" id="GO:0009276">
    <property type="term" value="C:Gram-negative-bacterium-type cell wall"/>
    <property type="evidence" value="ECO:0007669"/>
    <property type="project" value="InterPro"/>
</dbReference>
<evidence type="ECO:0000256" key="6">
    <source>
        <dbReference type="ARBA" id="ARBA00022692"/>
    </source>
</evidence>
<accession>A0A0X8X6R5</accession>
<keyword evidence="9" id="KW-0472">Membrane</keyword>
<dbReference type="Proteomes" id="UP000218890">
    <property type="component" value="Chromosome"/>
</dbReference>
<proteinExistence type="inferred from homology"/>
<dbReference type="InterPro" id="IPR025691">
    <property type="entry name" value="GspL_pp_dom"/>
</dbReference>
<evidence type="ECO:0000313" key="15">
    <source>
        <dbReference type="Proteomes" id="UP000218890"/>
    </source>
</evidence>
<dbReference type="EMBL" id="AP017372">
    <property type="protein sequence ID" value="BAU56616.1"/>
    <property type="molecule type" value="Genomic_DNA"/>
</dbReference>
<dbReference type="InterPro" id="IPR043129">
    <property type="entry name" value="ATPase_NBD"/>
</dbReference>
<dbReference type="OrthoDB" id="7011844at2"/>
<reference evidence="14" key="1">
    <citation type="submission" date="2016-02" db="EMBL/GenBank/DDBJ databases">
        <title>Halorhodospira halochloris DSM-1059 complete genome, version 2.</title>
        <authorList>
            <person name="Tsukatani Y."/>
        </authorList>
    </citation>
    <scope>NUCLEOTIDE SEQUENCE</scope>
    <source>
        <strain evidence="14">DSM 1059</strain>
    </source>
</reference>
<dbReference type="Gene3D" id="3.30.1360.100">
    <property type="entry name" value="General secretion pathway protein M, EpsM"/>
    <property type="match status" value="1"/>
</dbReference>
<evidence type="ECO:0000256" key="2">
    <source>
        <dbReference type="ARBA" id="ARBA00005318"/>
    </source>
</evidence>
<keyword evidence="3 10" id="KW-0813">Transport</keyword>
<evidence type="ECO:0000259" key="13">
    <source>
        <dbReference type="Pfam" id="PF12693"/>
    </source>
</evidence>
<dbReference type="CDD" id="cd24017">
    <property type="entry name" value="ASKHA_T2SSL_N"/>
    <property type="match status" value="1"/>
</dbReference>
<keyword evidence="4" id="KW-1003">Cell membrane</keyword>
<keyword evidence="6" id="KW-0812">Transmembrane</keyword>
<dbReference type="GO" id="GO:0005886">
    <property type="term" value="C:plasma membrane"/>
    <property type="evidence" value="ECO:0007669"/>
    <property type="project" value="UniProtKB-SubCell"/>
</dbReference>
<evidence type="ECO:0000256" key="11">
    <source>
        <dbReference type="SAM" id="Coils"/>
    </source>
</evidence>
<comment type="subcellular location">
    <subcellularLocation>
        <location evidence="1">Cell inner membrane</location>
        <topology evidence="1">Single-pass membrane protein</topology>
    </subcellularLocation>
</comment>
<evidence type="ECO:0000256" key="9">
    <source>
        <dbReference type="ARBA" id="ARBA00023136"/>
    </source>
</evidence>
<dbReference type="Pfam" id="PF05134">
    <property type="entry name" value="T2SSL"/>
    <property type="match status" value="1"/>
</dbReference>